<proteinExistence type="predicted"/>
<name>A0AAJ5WQJ3_9BACT</name>
<dbReference type="AlphaFoldDB" id="A0AAJ5WQJ3"/>
<dbReference type="InterPro" id="IPR029479">
    <property type="entry name" value="Nitroreductase"/>
</dbReference>
<dbReference type="PANTHER" id="PTHR43745:SF2">
    <property type="entry name" value="NITROREDUCTASE MJ1384-RELATED"/>
    <property type="match status" value="1"/>
</dbReference>
<dbReference type="EMBL" id="CP119311">
    <property type="protein sequence ID" value="WEK34733.1"/>
    <property type="molecule type" value="Genomic_DNA"/>
</dbReference>
<evidence type="ECO:0000259" key="1">
    <source>
        <dbReference type="Pfam" id="PF00881"/>
    </source>
</evidence>
<evidence type="ECO:0000313" key="3">
    <source>
        <dbReference type="Proteomes" id="UP001220610"/>
    </source>
</evidence>
<dbReference type="CDD" id="cd02142">
    <property type="entry name" value="McbC_SagB-like_oxidoreductase"/>
    <property type="match status" value="1"/>
</dbReference>
<feature type="domain" description="Nitroreductase" evidence="1">
    <location>
        <begin position="44"/>
        <end position="199"/>
    </location>
</feature>
<evidence type="ECO:0000313" key="2">
    <source>
        <dbReference type="EMBL" id="WEK34733.1"/>
    </source>
</evidence>
<dbReference type="InterPro" id="IPR052544">
    <property type="entry name" value="Bacteriocin_Proc_Enz"/>
</dbReference>
<dbReference type="Gene3D" id="3.40.109.10">
    <property type="entry name" value="NADH Oxidase"/>
    <property type="match status" value="1"/>
</dbReference>
<accession>A0AAJ5WQJ3</accession>
<dbReference type="SUPFAM" id="SSF55469">
    <property type="entry name" value="FMN-dependent nitroreductase-like"/>
    <property type="match status" value="1"/>
</dbReference>
<dbReference type="PANTHER" id="PTHR43745">
    <property type="entry name" value="NITROREDUCTASE MJ1384-RELATED"/>
    <property type="match status" value="1"/>
</dbReference>
<gene>
    <name evidence="2" type="ORF">P0Y53_19780</name>
</gene>
<dbReference type="Pfam" id="PF00881">
    <property type="entry name" value="Nitroreductase"/>
    <property type="match status" value="1"/>
</dbReference>
<dbReference type="GO" id="GO:0016491">
    <property type="term" value="F:oxidoreductase activity"/>
    <property type="evidence" value="ECO:0007669"/>
    <property type="project" value="InterPro"/>
</dbReference>
<dbReference type="Proteomes" id="UP001220610">
    <property type="component" value="Chromosome"/>
</dbReference>
<organism evidence="2 3">
    <name type="scientific">Candidatus Pseudobacter hemicellulosilyticus</name>
    <dbReference type="NCBI Taxonomy" id="3121375"/>
    <lineage>
        <taxon>Bacteria</taxon>
        <taxon>Pseudomonadati</taxon>
        <taxon>Bacteroidota</taxon>
        <taxon>Chitinophagia</taxon>
        <taxon>Chitinophagales</taxon>
        <taxon>Chitinophagaceae</taxon>
        <taxon>Pseudobacter</taxon>
    </lineage>
</organism>
<sequence length="229" mass="25498">MPAGKNPNPRKKIQNTPTFHYKIGEYILLPEILDTNQILFFTVLKRRRSTRSFGKLSLNELSTLLWHSAKVQKLFVSENGAILSHRPAPSAGGIHPIDVFVSLPTLINERKLLLYDPIGHRLGRLIINPVDESSFFEEVNNCLQMDNGTLIWFGAYMASTALKYHNPESLVWRDAGALLMTFQLVATALGIASCPVGTLGEPFFFNSLDKMVLSSGGVLVGKGYDYTEE</sequence>
<reference evidence="2" key="1">
    <citation type="submission" date="2023-03" db="EMBL/GenBank/DDBJ databases">
        <title>Andean soil-derived lignocellulolytic bacterial consortium as a source of novel taxa and putative plastic-active enzymes.</title>
        <authorList>
            <person name="Diaz-Garcia L."/>
            <person name="Chuvochina M."/>
            <person name="Feuerriegel G."/>
            <person name="Bunk B."/>
            <person name="Sproer C."/>
            <person name="Streit W.R."/>
            <person name="Rodriguez L.M."/>
            <person name="Overmann J."/>
            <person name="Jimenez D.J."/>
        </authorList>
    </citation>
    <scope>NUCLEOTIDE SEQUENCE</scope>
    <source>
        <strain evidence="2">MAG 7</strain>
    </source>
</reference>
<protein>
    <submittedName>
        <fullName evidence="2">Nitroreductase family protein</fullName>
    </submittedName>
</protein>
<dbReference type="InterPro" id="IPR000415">
    <property type="entry name" value="Nitroreductase-like"/>
</dbReference>